<dbReference type="Pfam" id="PF12793">
    <property type="entry name" value="SgrR_N"/>
    <property type="match status" value="1"/>
</dbReference>
<dbReference type="GO" id="GO:0015833">
    <property type="term" value="P:peptide transport"/>
    <property type="evidence" value="ECO:0007669"/>
    <property type="project" value="TreeGrafter"/>
</dbReference>
<keyword evidence="5" id="KW-1185">Reference proteome</keyword>
<dbReference type="InterPro" id="IPR000914">
    <property type="entry name" value="SBP_5_dom"/>
</dbReference>
<feature type="domain" description="Transcriptional regulator SgrR N-terminal HTH" evidence="3">
    <location>
        <begin position="8"/>
        <end position="119"/>
    </location>
</feature>
<dbReference type="STRING" id="1195763.ABT56_20665"/>
<gene>
    <name evidence="4" type="ORF">ABT56_20665</name>
</gene>
<keyword evidence="1" id="KW-0238">DNA-binding</keyword>
<comment type="caution">
    <text evidence="4">The sequence shown here is derived from an EMBL/GenBank/DDBJ whole genome shotgun (WGS) entry which is preliminary data.</text>
</comment>
<feature type="domain" description="Solute-binding protein family 5" evidence="2">
    <location>
        <begin position="164"/>
        <end position="307"/>
    </location>
</feature>
<protein>
    <submittedName>
        <fullName evidence="4">Peptide-binding protein</fullName>
    </submittedName>
</protein>
<dbReference type="OrthoDB" id="5894719at2"/>
<evidence type="ECO:0000259" key="3">
    <source>
        <dbReference type="Pfam" id="PF12793"/>
    </source>
</evidence>
<dbReference type="PANTHER" id="PTHR30290:SF72">
    <property type="entry name" value="HTH-TYPE TRANSCRIPTIONAL REGULATOR SGRR"/>
    <property type="match status" value="1"/>
</dbReference>
<dbReference type="Pfam" id="PF00496">
    <property type="entry name" value="SBP_bac_5"/>
    <property type="match status" value="1"/>
</dbReference>
<sequence>MLKNKQFLYYSRLCVLGVRQDIAITLDEVAEAMFTSSRHCRTLLREMQALGWLAWSPKVGRNQRSGLYLNYSLPSLKAEIAQSMIAEGKYERALALIDNDQALFGQLLKKTSGTNRREGRLHIQLTYTRAFSPLLPHYAARNSERFFLRQIYSCLTQCDAFGNVTADLAHHWAFDENTLQWRFYLRPQLVFDDGSELDATTVAALFSRLKQRDVYRQELEHVVSIEAVSSQCVVFTLNQSDWGFAGLLADVRYAIQPVSQLEAAPTIVGSGVFRVQEHSGQRLKLEANGSYHGYRALADTVSIWQVPAPLVGREDTKGPASKATLDDAMVGDGGTCANYLSLSGSKAPDHRQRSRLEDGCLLALVNRHADLNVLQRRYLAQLFASDELVDQFRHTNSAIDVVPAYNLLPQWLKVASPCLVEPSLPARISIGIYRQQALQAAAQTVLHLLAQVGVQCDITVYAFDEFSRMAQEGALREDLLITSLNFDDNRPSSAFRWMLSNPVLYQCLASSEIEWLRCELTRIRQTQKLPDYLDQLEVIATALIADGRLLPIFHHQQVLNFDDVLKGVAINVWGWPELRDVWSED</sequence>
<dbReference type="AlphaFoldDB" id="A0A0J1GU11"/>
<proteinExistence type="predicted"/>
<dbReference type="GO" id="GO:1904680">
    <property type="term" value="F:peptide transmembrane transporter activity"/>
    <property type="evidence" value="ECO:0007669"/>
    <property type="project" value="TreeGrafter"/>
</dbReference>
<dbReference type="Proteomes" id="UP000036097">
    <property type="component" value="Unassembled WGS sequence"/>
</dbReference>
<evidence type="ECO:0000256" key="1">
    <source>
        <dbReference type="ARBA" id="ARBA00023125"/>
    </source>
</evidence>
<evidence type="ECO:0000313" key="4">
    <source>
        <dbReference type="EMBL" id="KLV03200.1"/>
    </source>
</evidence>
<dbReference type="PATRIC" id="fig|1195763.3.peg.4434"/>
<evidence type="ECO:0000313" key="5">
    <source>
        <dbReference type="Proteomes" id="UP000036097"/>
    </source>
</evidence>
<accession>A0A0J1GU11</accession>
<organism evidence="4 5">
    <name type="scientific">Photobacterium aquae</name>
    <dbReference type="NCBI Taxonomy" id="1195763"/>
    <lineage>
        <taxon>Bacteria</taxon>
        <taxon>Pseudomonadati</taxon>
        <taxon>Pseudomonadota</taxon>
        <taxon>Gammaproteobacteria</taxon>
        <taxon>Vibrionales</taxon>
        <taxon>Vibrionaceae</taxon>
        <taxon>Photobacterium</taxon>
    </lineage>
</organism>
<dbReference type="InterPro" id="IPR025370">
    <property type="entry name" value="SgrR_HTH_N"/>
</dbReference>
<dbReference type="GO" id="GO:0003677">
    <property type="term" value="F:DNA binding"/>
    <property type="evidence" value="ECO:0007669"/>
    <property type="project" value="UniProtKB-KW"/>
</dbReference>
<dbReference type="Gene3D" id="3.40.190.10">
    <property type="entry name" value="Periplasmic binding protein-like II"/>
    <property type="match status" value="1"/>
</dbReference>
<dbReference type="SUPFAM" id="SSF53850">
    <property type="entry name" value="Periplasmic binding protein-like II"/>
    <property type="match status" value="1"/>
</dbReference>
<dbReference type="EMBL" id="LDOT01000039">
    <property type="protein sequence ID" value="KLV03200.1"/>
    <property type="molecule type" value="Genomic_DNA"/>
</dbReference>
<dbReference type="PANTHER" id="PTHR30290">
    <property type="entry name" value="PERIPLASMIC BINDING COMPONENT OF ABC TRANSPORTER"/>
    <property type="match status" value="1"/>
</dbReference>
<name>A0A0J1GU11_9GAMM</name>
<evidence type="ECO:0000259" key="2">
    <source>
        <dbReference type="Pfam" id="PF00496"/>
    </source>
</evidence>
<reference evidence="4 5" key="1">
    <citation type="submission" date="2015-05" db="EMBL/GenBank/DDBJ databases">
        <title>Photobacterium galathea sp. nov.</title>
        <authorList>
            <person name="Machado H."/>
            <person name="Gram L."/>
        </authorList>
    </citation>
    <scope>NUCLEOTIDE SEQUENCE [LARGE SCALE GENOMIC DNA]</scope>
    <source>
        <strain evidence="4 5">CGMCC 1.12159</strain>
    </source>
</reference>
<dbReference type="InterPro" id="IPR039424">
    <property type="entry name" value="SBP_5"/>
</dbReference>